<dbReference type="EMBL" id="BAABBA010000021">
    <property type="protein sequence ID" value="GAA4289072.1"/>
    <property type="molecule type" value="Genomic_DNA"/>
</dbReference>
<evidence type="ECO:0000313" key="3">
    <source>
        <dbReference type="Proteomes" id="UP001499841"/>
    </source>
</evidence>
<gene>
    <name evidence="2" type="ORF">GCM10022262_34330</name>
</gene>
<reference evidence="3" key="1">
    <citation type="journal article" date="2019" name="Int. J. Syst. Evol. Microbiol.">
        <title>The Global Catalogue of Microorganisms (GCM) 10K type strain sequencing project: providing services to taxonomists for standard genome sequencing and annotation.</title>
        <authorList>
            <consortium name="The Broad Institute Genomics Platform"/>
            <consortium name="The Broad Institute Genome Sequencing Center for Infectious Disease"/>
            <person name="Wu L."/>
            <person name="Ma J."/>
        </authorList>
    </citation>
    <scope>NUCLEOTIDE SEQUENCE [LARGE SCALE GENOMIC DNA]</scope>
    <source>
        <strain evidence="3">JCM 17459</strain>
    </source>
</reference>
<dbReference type="Proteomes" id="UP001499841">
    <property type="component" value="Unassembled WGS sequence"/>
</dbReference>
<organism evidence="2 3">
    <name type="scientific">Georgenia daeguensis</name>
    <dbReference type="NCBI Taxonomy" id="908355"/>
    <lineage>
        <taxon>Bacteria</taxon>
        <taxon>Bacillati</taxon>
        <taxon>Actinomycetota</taxon>
        <taxon>Actinomycetes</taxon>
        <taxon>Micrococcales</taxon>
        <taxon>Bogoriellaceae</taxon>
        <taxon>Georgenia</taxon>
    </lineage>
</organism>
<feature type="compositionally biased region" description="Basic residues" evidence="1">
    <location>
        <begin position="15"/>
        <end position="25"/>
    </location>
</feature>
<sequence>MTLILKLTPTTGRRRDARHRPHRRPSTSSPANTPETTGDDTRRIEGPPAGAEPALRASSQAVTAG</sequence>
<evidence type="ECO:0000313" key="2">
    <source>
        <dbReference type="EMBL" id="GAA4289072.1"/>
    </source>
</evidence>
<protein>
    <submittedName>
        <fullName evidence="2">Uncharacterized protein</fullName>
    </submittedName>
</protein>
<accession>A0ABP8EZ28</accession>
<comment type="caution">
    <text evidence="2">The sequence shown here is derived from an EMBL/GenBank/DDBJ whole genome shotgun (WGS) entry which is preliminary data.</text>
</comment>
<feature type="region of interest" description="Disordered" evidence="1">
    <location>
        <begin position="1"/>
        <end position="65"/>
    </location>
</feature>
<name>A0ABP8EZ28_9MICO</name>
<keyword evidence="3" id="KW-1185">Reference proteome</keyword>
<proteinExistence type="predicted"/>
<evidence type="ECO:0000256" key="1">
    <source>
        <dbReference type="SAM" id="MobiDB-lite"/>
    </source>
</evidence>